<feature type="compositionally biased region" description="Low complexity" evidence="1">
    <location>
        <begin position="60"/>
        <end position="72"/>
    </location>
</feature>
<keyword evidence="3" id="KW-1185">Reference proteome</keyword>
<feature type="region of interest" description="Disordered" evidence="1">
    <location>
        <begin position="30"/>
        <end position="87"/>
    </location>
</feature>
<evidence type="ECO:0000313" key="2">
    <source>
        <dbReference type="EMBL" id="GLK85970.1"/>
    </source>
</evidence>
<evidence type="ECO:0000256" key="1">
    <source>
        <dbReference type="SAM" id="MobiDB-lite"/>
    </source>
</evidence>
<reference evidence="2" key="2">
    <citation type="submission" date="2023-01" db="EMBL/GenBank/DDBJ databases">
        <authorList>
            <person name="Sun Q."/>
            <person name="Evtushenko L."/>
        </authorList>
    </citation>
    <scope>NUCLEOTIDE SEQUENCE</scope>
    <source>
        <strain evidence="2">VKM B-2789</strain>
    </source>
</reference>
<dbReference type="Proteomes" id="UP001143330">
    <property type="component" value="Unassembled WGS sequence"/>
</dbReference>
<dbReference type="AlphaFoldDB" id="A0A9W6K1G6"/>
<dbReference type="RefSeq" id="WP_213359876.1">
    <property type="nucleotide sequence ID" value="NZ_BSFM01000017.1"/>
</dbReference>
<gene>
    <name evidence="2" type="ORF">GCM10017653_40400</name>
</gene>
<comment type="caution">
    <text evidence="2">The sequence shown here is derived from an EMBL/GenBank/DDBJ whole genome shotgun (WGS) entry which is preliminary data.</text>
</comment>
<feature type="compositionally biased region" description="Basic and acidic residues" evidence="1">
    <location>
        <begin position="44"/>
        <end position="54"/>
    </location>
</feature>
<sequence>MARFTPFIDTWLAGHDFWLDSEAQLLEAPLPEDADWAQPPEDSDSVRRRCEPGHRKPRPARAAAPAPHTTAPLVPVRPGETGSPPAHTPVSLLARTDFQCAWIEGEAEDGFALCCGAPVMRHGLSWCEPHARRVIRPAAWDAYARTGSPADSDI</sequence>
<protein>
    <recommendedName>
        <fullName evidence="4">GcrA cell cycle regulator</fullName>
    </recommendedName>
</protein>
<accession>A0A9W6K1G6</accession>
<proteinExistence type="predicted"/>
<organism evidence="2 3">
    <name type="scientific">Ancylobacter defluvii</name>
    <dbReference type="NCBI Taxonomy" id="1282440"/>
    <lineage>
        <taxon>Bacteria</taxon>
        <taxon>Pseudomonadati</taxon>
        <taxon>Pseudomonadota</taxon>
        <taxon>Alphaproteobacteria</taxon>
        <taxon>Hyphomicrobiales</taxon>
        <taxon>Xanthobacteraceae</taxon>
        <taxon>Ancylobacter</taxon>
    </lineage>
</organism>
<name>A0A9W6K1G6_9HYPH</name>
<evidence type="ECO:0000313" key="3">
    <source>
        <dbReference type="Proteomes" id="UP001143330"/>
    </source>
</evidence>
<reference evidence="2" key="1">
    <citation type="journal article" date="2014" name="Int. J. Syst. Evol. Microbiol.">
        <title>Complete genome sequence of Corynebacterium casei LMG S-19264T (=DSM 44701T), isolated from a smear-ripened cheese.</title>
        <authorList>
            <consortium name="US DOE Joint Genome Institute (JGI-PGF)"/>
            <person name="Walter F."/>
            <person name="Albersmeier A."/>
            <person name="Kalinowski J."/>
            <person name="Ruckert C."/>
        </authorList>
    </citation>
    <scope>NUCLEOTIDE SEQUENCE</scope>
    <source>
        <strain evidence="2">VKM B-2789</strain>
    </source>
</reference>
<dbReference type="EMBL" id="BSFM01000017">
    <property type="protein sequence ID" value="GLK85970.1"/>
    <property type="molecule type" value="Genomic_DNA"/>
</dbReference>
<evidence type="ECO:0008006" key="4">
    <source>
        <dbReference type="Google" id="ProtNLM"/>
    </source>
</evidence>